<reference evidence="4 5" key="1">
    <citation type="journal article" date="2012" name="Nature">
        <title>Repeated polyploidization of Gossypium genomes and the evolution of spinnable cotton fibres.</title>
        <authorList>
            <person name="Paterson A.H."/>
            <person name="Wendel J.F."/>
            <person name="Gundlach H."/>
            <person name="Guo H."/>
            <person name="Jenkins J."/>
            <person name="Jin D."/>
            <person name="Llewellyn D."/>
            <person name="Showmaker K.C."/>
            <person name="Shu S."/>
            <person name="Udall J."/>
            <person name="Yoo M.J."/>
            <person name="Byers R."/>
            <person name="Chen W."/>
            <person name="Doron-Faigenboim A."/>
            <person name="Duke M.V."/>
            <person name="Gong L."/>
            <person name="Grimwood J."/>
            <person name="Grover C."/>
            <person name="Grupp K."/>
            <person name="Hu G."/>
            <person name="Lee T.H."/>
            <person name="Li J."/>
            <person name="Lin L."/>
            <person name="Liu T."/>
            <person name="Marler B.S."/>
            <person name="Page J.T."/>
            <person name="Roberts A.W."/>
            <person name="Romanel E."/>
            <person name="Sanders W.S."/>
            <person name="Szadkowski E."/>
            <person name="Tan X."/>
            <person name="Tang H."/>
            <person name="Xu C."/>
            <person name="Wang J."/>
            <person name="Wang Z."/>
            <person name="Zhang D."/>
            <person name="Zhang L."/>
            <person name="Ashrafi H."/>
            <person name="Bedon F."/>
            <person name="Bowers J.E."/>
            <person name="Brubaker C.L."/>
            <person name="Chee P.W."/>
            <person name="Das S."/>
            <person name="Gingle A.R."/>
            <person name="Haigler C.H."/>
            <person name="Harker D."/>
            <person name="Hoffmann L.V."/>
            <person name="Hovav R."/>
            <person name="Jones D.C."/>
            <person name="Lemke C."/>
            <person name="Mansoor S."/>
            <person name="ur Rahman M."/>
            <person name="Rainville L.N."/>
            <person name="Rambani A."/>
            <person name="Reddy U.K."/>
            <person name="Rong J.K."/>
            <person name="Saranga Y."/>
            <person name="Scheffler B.E."/>
            <person name="Scheffler J.A."/>
            <person name="Stelly D.M."/>
            <person name="Triplett B.A."/>
            <person name="Van Deynze A."/>
            <person name="Vaslin M.F."/>
            <person name="Waghmare V.N."/>
            <person name="Walford S.A."/>
            <person name="Wright R.J."/>
            <person name="Zaki E.A."/>
            <person name="Zhang T."/>
            <person name="Dennis E.S."/>
            <person name="Mayer K.F."/>
            <person name="Peterson D.G."/>
            <person name="Rokhsar D.S."/>
            <person name="Wang X."/>
            <person name="Schmutz J."/>
        </authorList>
    </citation>
    <scope>NUCLEOTIDE SEQUENCE [LARGE SCALE GENOMIC DNA]</scope>
</reference>
<dbReference type="Proteomes" id="UP000032304">
    <property type="component" value="Chromosome 6"/>
</dbReference>
<dbReference type="KEGG" id="gra:105800418"/>
<dbReference type="Gramene" id="KJB37933">
    <property type="protein sequence ID" value="KJB37933"/>
    <property type="gene ID" value="B456_006G227200"/>
</dbReference>
<evidence type="ECO:0000256" key="1">
    <source>
        <dbReference type="SAM" id="MobiDB-lite"/>
    </source>
</evidence>
<feature type="domain" description="DUF7913" evidence="2">
    <location>
        <begin position="6"/>
        <end position="124"/>
    </location>
</feature>
<organism evidence="4 5">
    <name type="scientific">Gossypium raimondii</name>
    <name type="common">Peruvian cotton</name>
    <name type="synonym">Gossypium klotzschianum subsp. raimondii</name>
    <dbReference type="NCBI Taxonomy" id="29730"/>
    <lineage>
        <taxon>Eukaryota</taxon>
        <taxon>Viridiplantae</taxon>
        <taxon>Streptophyta</taxon>
        <taxon>Embryophyta</taxon>
        <taxon>Tracheophyta</taxon>
        <taxon>Spermatophyta</taxon>
        <taxon>Magnoliopsida</taxon>
        <taxon>eudicotyledons</taxon>
        <taxon>Gunneridae</taxon>
        <taxon>Pentapetalae</taxon>
        <taxon>rosids</taxon>
        <taxon>malvids</taxon>
        <taxon>Malvales</taxon>
        <taxon>Malvaceae</taxon>
        <taxon>Malvoideae</taxon>
        <taxon>Gossypium</taxon>
    </lineage>
</organism>
<feature type="domain" description="DUF7915" evidence="3">
    <location>
        <begin position="156"/>
        <end position="305"/>
    </location>
</feature>
<dbReference type="EMBL" id="CM001745">
    <property type="protein sequence ID" value="KJB37932.1"/>
    <property type="molecule type" value="Genomic_DNA"/>
</dbReference>
<name>A0A0D2S874_GOSRA</name>
<dbReference type="eggNOG" id="ENOG502QVPK">
    <property type="taxonomic scope" value="Eukaryota"/>
</dbReference>
<dbReference type="Pfam" id="PF25502">
    <property type="entry name" value="DUF7915"/>
    <property type="match status" value="1"/>
</dbReference>
<evidence type="ECO:0000313" key="5">
    <source>
        <dbReference type="Proteomes" id="UP000032304"/>
    </source>
</evidence>
<dbReference type="EMBL" id="CM001745">
    <property type="protein sequence ID" value="KJB37933.1"/>
    <property type="molecule type" value="Genomic_DNA"/>
</dbReference>
<evidence type="ECO:0000259" key="2">
    <source>
        <dbReference type="Pfam" id="PF25500"/>
    </source>
</evidence>
<accession>A0A0D2S874</accession>
<dbReference type="Gramene" id="KJB37935">
    <property type="protein sequence ID" value="KJB37935"/>
    <property type="gene ID" value="B456_006G227200"/>
</dbReference>
<feature type="region of interest" description="Disordered" evidence="1">
    <location>
        <begin position="330"/>
        <end position="375"/>
    </location>
</feature>
<dbReference type="Pfam" id="PF25500">
    <property type="entry name" value="DUF7913"/>
    <property type="match status" value="1"/>
</dbReference>
<proteinExistence type="predicted"/>
<protein>
    <recommendedName>
        <fullName evidence="6">DRBM domain-containing protein</fullName>
    </recommendedName>
</protein>
<dbReference type="InterPro" id="IPR057237">
    <property type="entry name" value="DUF7915"/>
</dbReference>
<evidence type="ECO:0008006" key="6">
    <source>
        <dbReference type="Google" id="ProtNLM"/>
    </source>
</evidence>
<dbReference type="Gramene" id="KJB37934">
    <property type="protein sequence ID" value="KJB37934"/>
    <property type="gene ID" value="B456_006G227200"/>
</dbReference>
<dbReference type="SUPFAM" id="SSF54768">
    <property type="entry name" value="dsRNA-binding domain-like"/>
    <property type="match status" value="1"/>
</dbReference>
<dbReference type="EMBL" id="CM001745">
    <property type="protein sequence ID" value="KJB37934.1"/>
    <property type="molecule type" value="Genomic_DNA"/>
</dbReference>
<dbReference type="EMBL" id="CM001745">
    <property type="protein sequence ID" value="KJB37935.1"/>
    <property type="molecule type" value="Genomic_DNA"/>
</dbReference>
<evidence type="ECO:0000313" key="4">
    <source>
        <dbReference type="EMBL" id="KJB37936.1"/>
    </source>
</evidence>
<dbReference type="Gene3D" id="3.30.160.20">
    <property type="match status" value="1"/>
</dbReference>
<dbReference type="AlphaFoldDB" id="A0A0D2S874"/>
<gene>
    <name evidence="4" type="ORF">B456_006G227200</name>
</gene>
<dbReference type="EMBL" id="CM001745">
    <property type="protein sequence ID" value="KJB37936.1"/>
    <property type="molecule type" value="Genomic_DNA"/>
</dbReference>
<dbReference type="Gramene" id="KJB37936">
    <property type="protein sequence ID" value="KJB37936"/>
    <property type="gene ID" value="B456_006G227200"/>
</dbReference>
<dbReference type="OMA" id="KEACDTC"/>
<evidence type="ECO:0000259" key="3">
    <source>
        <dbReference type="Pfam" id="PF25502"/>
    </source>
</evidence>
<dbReference type="Gramene" id="KJB37932">
    <property type="protein sequence ID" value="KJB37932"/>
    <property type="gene ID" value="B456_006G227200"/>
</dbReference>
<sequence length="666" mass="74827">MAISSVCPTEDAVQAFLEHLVDPLLPSKYAVRETPSLATQELVAKQVHAVVLLYNYFLRKRHPDLRYLDFENFCKWALVLKPNLKSHMKLMVRTDDTELSEVESQFSLLEKAIQDACVISRSLDALSAKGLPVSKVSILLTDLSKENCILLDGSITRGVHSLIEKDVNESCYSPDCSIESKYMSKRKKVPNKRARDELDANECCFQQIAFSAVKEATKNVISQSDLNIIESHLVRSLSKDKTATRFYIMQCVRAAKARWIPIKDVFDSLRGPLLQKVSSRWMHSPVVEYFHLLPYAPIISQWFSRDVFPISFEEQEYVQEVVNVNGFEMTEEPSEPEVQNNRNKNLFDGGRVEASRNSSDAESEKQNKKNDHFTNDFMDAINGPWNMDMDNPSVVHNEKMSTSKNVAERVQHDSLLKKITSRAEHDLNGMTDVAKFEVANSAVRNLNQHKNQNVITRKAASNNTPGQAGILMGNHASVICESNSKCSAKLHNAIASKDHVLSKTALRVLLNKRDKLVLQLRKIGDEIAQCDKKMQTILNGGEDDLELKLDLVIEGCNDACPESTGEERTSKDYEDPCWAQCKKRSRSSEEASSKHNPCQELDGICKDKNWVLPTYQVFPSDGGYQAKVTVKGTNFESLSLGDACPKPHEARSSAATTMLAKLLDHV</sequence>
<dbReference type="PANTHER" id="PTHR33913">
    <property type="entry name" value="ALEURONE LAYER MORPHOGENESIS PROTEIN"/>
    <property type="match status" value="1"/>
</dbReference>
<keyword evidence="5" id="KW-1185">Reference proteome</keyword>
<dbReference type="PANTHER" id="PTHR33913:SF1">
    <property type="entry name" value="DRBM DOMAIN-CONTAINING PROTEIN"/>
    <property type="match status" value="1"/>
</dbReference>
<dbReference type="STRING" id="29730.A0A0D2S874"/>
<dbReference type="InterPro" id="IPR057235">
    <property type="entry name" value="DUF7913"/>
</dbReference>
<feature type="compositionally biased region" description="Basic and acidic residues" evidence="1">
    <location>
        <begin position="362"/>
        <end position="374"/>
    </location>
</feature>
<dbReference type="OrthoDB" id="1909634at2759"/>